<dbReference type="EMBL" id="LR877150">
    <property type="protein sequence ID" value="CAD2216294.1"/>
    <property type="molecule type" value="Genomic_DNA"/>
</dbReference>
<sequence length="594" mass="66332">MPFGLDDVLFLVASTTALLWVKKNDLLHHVVYTSVYAATDDPKVAEHSARKAVSNTTNSTFLLRGFNLDEEFKRELGRSRATAAVEPIAVAGEADTNPLIRNSLVNAYYEDEIPVHEVPCVPHRHYNLKRRKPPASLLATYTEKEVTAAVVQYSPLEIQSVFVTMEQKQLWEAAVKVTRGISKLPKSFVYLSQINIEAALRTLLASGKGQLAVSYYFAFGVDILPCDDIVLALFNACRHDDRASLQLVDQLKLFQSSWSVTVYACCLTATSNYRPAETLELYEQYKSTVMYPETSKLKKFFVSTGPKEGAKLQYLYHIVIPLVLETFPDRADTLVQDMMHNDPGAAPDVYLRCLCLKPGRALARNYLANLFPDDTSITDENVPRMIELLYPLKPTAMNLNSVVKLLTSGSPEVPPCVKEWGSHTPLLKAWFRNVSLAHTADVHIIARTIAESDASGRLAEQFLTAMMERKEFSVVPMLAMRVAENNKWALIAKSMSVYLSNQRANIKAKEVDLCVEASIHCGKWSSALFWVERAHAKQITLSPPDIREGPFVQQVLFVGRVPEGRDLHVLSQQDLYGQRNLVHCGRCGAAGHCA</sequence>
<name>A0A7G2CBI7_9TRYP</name>
<evidence type="ECO:0000313" key="1">
    <source>
        <dbReference type="EMBL" id="CAD2216294.1"/>
    </source>
</evidence>
<keyword evidence="2" id="KW-1185">Reference proteome</keyword>
<dbReference type="Proteomes" id="UP000515908">
    <property type="component" value="Chromosome 06"/>
</dbReference>
<accession>A0A7G2CBI7</accession>
<evidence type="ECO:0000313" key="2">
    <source>
        <dbReference type="Proteomes" id="UP000515908"/>
    </source>
</evidence>
<gene>
    <name evidence="1" type="ORF">ADEAN_000375500</name>
</gene>
<reference evidence="1 2" key="1">
    <citation type="submission" date="2020-08" db="EMBL/GenBank/DDBJ databases">
        <authorList>
            <person name="Newling K."/>
            <person name="Davey J."/>
            <person name="Forrester S."/>
        </authorList>
    </citation>
    <scope>NUCLEOTIDE SEQUENCE [LARGE SCALE GENOMIC DNA]</scope>
    <source>
        <strain evidence="2">Crithidia deanei Carvalho (ATCC PRA-265)</strain>
    </source>
</reference>
<protein>
    <submittedName>
        <fullName evidence="1">Uncharacterized protein</fullName>
    </submittedName>
</protein>
<proteinExistence type="predicted"/>
<dbReference type="VEuPathDB" id="TriTrypDB:ADEAN_000375500"/>
<organism evidence="1 2">
    <name type="scientific">Angomonas deanei</name>
    <dbReference type="NCBI Taxonomy" id="59799"/>
    <lineage>
        <taxon>Eukaryota</taxon>
        <taxon>Discoba</taxon>
        <taxon>Euglenozoa</taxon>
        <taxon>Kinetoplastea</taxon>
        <taxon>Metakinetoplastina</taxon>
        <taxon>Trypanosomatida</taxon>
        <taxon>Trypanosomatidae</taxon>
        <taxon>Strigomonadinae</taxon>
        <taxon>Angomonas</taxon>
    </lineage>
</organism>
<dbReference type="AlphaFoldDB" id="A0A7G2CBI7"/>